<evidence type="ECO:0000313" key="3">
    <source>
        <dbReference type="EMBL" id="KAH9369674.1"/>
    </source>
</evidence>
<keyword evidence="2" id="KW-0812">Transmembrane</keyword>
<evidence type="ECO:0000313" key="4">
    <source>
        <dbReference type="Proteomes" id="UP000821853"/>
    </source>
</evidence>
<name>A0A9J6G2J0_HAELO</name>
<evidence type="ECO:0000256" key="2">
    <source>
        <dbReference type="SAM" id="Phobius"/>
    </source>
</evidence>
<evidence type="ECO:0000256" key="1">
    <source>
        <dbReference type="SAM" id="MobiDB-lite"/>
    </source>
</evidence>
<feature type="transmembrane region" description="Helical" evidence="2">
    <location>
        <begin position="77"/>
        <end position="96"/>
    </location>
</feature>
<proteinExistence type="predicted"/>
<keyword evidence="2" id="KW-1133">Transmembrane helix</keyword>
<protein>
    <submittedName>
        <fullName evidence="3">Uncharacterized protein</fullName>
    </submittedName>
</protein>
<dbReference type="EMBL" id="JABSTR010000005">
    <property type="protein sequence ID" value="KAH9369674.1"/>
    <property type="molecule type" value="Genomic_DNA"/>
</dbReference>
<keyword evidence="4" id="KW-1185">Reference proteome</keyword>
<organism evidence="3 4">
    <name type="scientific">Haemaphysalis longicornis</name>
    <name type="common">Bush tick</name>
    <dbReference type="NCBI Taxonomy" id="44386"/>
    <lineage>
        <taxon>Eukaryota</taxon>
        <taxon>Metazoa</taxon>
        <taxon>Ecdysozoa</taxon>
        <taxon>Arthropoda</taxon>
        <taxon>Chelicerata</taxon>
        <taxon>Arachnida</taxon>
        <taxon>Acari</taxon>
        <taxon>Parasitiformes</taxon>
        <taxon>Ixodida</taxon>
        <taxon>Ixodoidea</taxon>
        <taxon>Ixodidae</taxon>
        <taxon>Haemaphysalinae</taxon>
        <taxon>Haemaphysalis</taxon>
    </lineage>
</organism>
<feature type="compositionally biased region" description="Basic residues" evidence="1">
    <location>
        <begin position="1"/>
        <end position="13"/>
    </location>
</feature>
<reference evidence="3 4" key="1">
    <citation type="journal article" date="2020" name="Cell">
        <title>Large-Scale Comparative Analyses of Tick Genomes Elucidate Their Genetic Diversity and Vector Capacities.</title>
        <authorList>
            <consortium name="Tick Genome and Microbiome Consortium (TIGMIC)"/>
            <person name="Jia N."/>
            <person name="Wang J."/>
            <person name="Shi W."/>
            <person name="Du L."/>
            <person name="Sun Y."/>
            <person name="Zhan W."/>
            <person name="Jiang J.F."/>
            <person name="Wang Q."/>
            <person name="Zhang B."/>
            <person name="Ji P."/>
            <person name="Bell-Sakyi L."/>
            <person name="Cui X.M."/>
            <person name="Yuan T.T."/>
            <person name="Jiang B.G."/>
            <person name="Yang W.F."/>
            <person name="Lam T.T."/>
            <person name="Chang Q.C."/>
            <person name="Ding S.J."/>
            <person name="Wang X.J."/>
            <person name="Zhu J.G."/>
            <person name="Ruan X.D."/>
            <person name="Zhao L."/>
            <person name="Wei J.T."/>
            <person name="Ye R.Z."/>
            <person name="Que T.C."/>
            <person name="Du C.H."/>
            <person name="Zhou Y.H."/>
            <person name="Cheng J.X."/>
            <person name="Dai P.F."/>
            <person name="Guo W.B."/>
            <person name="Han X.H."/>
            <person name="Huang E.J."/>
            <person name="Li L.F."/>
            <person name="Wei W."/>
            <person name="Gao Y.C."/>
            <person name="Liu J.Z."/>
            <person name="Shao H.Z."/>
            <person name="Wang X."/>
            <person name="Wang C.C."/>
            <person name="Yang T.C."/>
            <person name="Huo Q.B."/>
            <person name="Li W."/>
            <person name="Chen H.Y."/>
            <person name="Chen S.E."/>
            <person name="Zhou L.G."/>
            <person name="Ni X.B."/>
            <person name="Tian J.H."/>
            <person name="Sheng Y."/>
            <person name="Liu T."/>
            <person name="Pan Y.S."/>
            <person name="Xia L.Y."/>
            <person name="Li J."/>
            <person name="Zhao F."/>
            <person name="Cao W.C."/>
        </authorList>
    </citation>
    <scope>NUCLEOTIDE SEQUENCE [LARGE SCALE GENOMIC DNA]</scope>
    <source>
        <strain evidence="3">HaeL-2018</strain>
    </source>
</reference>
<accession>A0A9J6G2J0</accession>
<dbReference type="VEuPathDB" id="VectorBase:HLOH_052165"/>
<feature type="region of interest" description="Disordered" evidence="1">
    <location>
        <begin position="1"/>
        <end position="20"/>
    </location>
</feature>
<dbReference type="Proteomes" id="UP000821853">
    <property type="component" value="Chromosome 3"/>
</dbReference>
<sequence>METPRHTTHKKRSLNLPRPFYPGHLEESAVSSLPDRPRVPSGAVRQQALVSFIWQRRGSPAVAMSPLREVHALLLDWRVLSTALVFVLTYFVGRFYHKVSKYPKGPFPYPVVGNLLSE</sequence>
<dbReference type="AlphaFoldDB" id="A0A9J6G2J0"/>
<gene>
    <name evidence="3" type="ORF">HPB48_007641</name>
</gene>
<comment type="caution">
    <text evidence="3">The sequence shown here is derived from an EMBL/GenBank/DDBJ whole genome shotgun (WGS) entry which is preliminary data.</text>
</comment>
<keyword evidence="2" id="KW-0472">Membrane</keyword>
<dbReference type="OrthoDB" id="6499410at2759"/>